<evidence type="ECO:0000313" key="7">
    <source>
        <dbReference type="EMBL" id="TGX54976.1"/>
    </source>
</evidence>
<dbReference type="EC" id="3.1.1.61" evidence="2"/>
<dbReference type="OrthoDB" id="9791760at2"/>
<evidence type="ECO:0000256" key="3">
    <source>
        <dbReference type="ARBA" id="ARBA00048267"/>
    </source>
</evidence>
<dbReference type="Proteomes" id="UP000306147">
    <property type="component" value="Unassembled WGS sequence"/>
</dbReference>
<feature type="active site" evidence="4">
    <location>
        <position position="68"/>
    </location>
</feature>
<evidence type="ECO:0000256" key="4">
    <source>
        <dbReference type="PROSITE-ProRule" id="PRU00050"/>
    </source>
</evidence>
<dbReference type="GO" id="GO:0000156">
    <property type="term" value="F:phosphorelay response regulator activity"/>
    <property type="evidence" value="ECO:0007669"/>
    <property type="project" value="InterPro"/>
</dbReference>
<gene>
    <name evidence="7" type="ORF">E5A73_05915</name>
</gene>
<name>A0A4S1XIP5_9SPHN</name>
<dbReference type="GO" id="GO:0006935">
    <property type="term" value="P:chemotaxis"/>
    <property type="evidence" value="ECO:0007669"/>
    <property type="project" value="UniProtKB-UniRule"/>
</dbReference>
<proteinExistence type="predicted"/>
<accession>A0A4S1XIP5</accession>
<sequence length="364" mass="39089">MRYRREPDRCPALARQGGTGDAGECCPLVKQEPSVILIGASAGGVEALRTLVGALPADLSAALFIVLHIGSHKSELPWLLGSLDGLPASHAIDGELFEPGHIYIAPPDHHMVIEPGRISLTKGPRENWARPAIDPLFRSAASVYGANTIGVILTGALNDGTAGLYEVAQAGGVTIVQDPVEAVNPSMPRSALAYVAVDHCLPLAGIAEMLTRLVRARTTDAPQAVFEIPQEQPQEDAMAAEFTQNIPVAVTCPDCGGALRRKELGTLTQFACHIGHIYTAEVMLAAQFLTLERSIETAMRSLDERAELCRQMAEKARPDDLDHVETSWGAAMRQAHERAEPLRDILTREWIHPDGIGVISDTSS</sequence>
<keyword evidence="8" id="KW-1185">Reference proteome</keyword>
<dbReference type="EMBL" id="SRXT01000002">
    <property type="protein sequence ID" value="TGX54976.1"/>
    <property type="molecule type" value="Genomic_DNA"/>
</dbReference>
<dbReference type="RefSeq" id="WP_135962870.1">
    <property type="nucleotide sequence ID" value="NZ_SRXT01000002.1"/>
</dbReference>
<dbReference type="GO" id="GO:0005737">
    <property type="term" value="C:cytoplasm"/>
    <property type="evidence" value="ECO:0007669"/>
    <property type="project" value="InterPro"/>
</dbReference>
<evidence type="ECO:0000256" key="1">
    <source>
        <dbReference type="ARBA" id="ARBA00022801"/>
    </source>
</evidence>
<evidence type="ECO:0000256" key="2">
    <source>
        <dbReference type="ARBA" id="ARBA00039140"/>
    </source>
</evidence>
<protein>
    <recommendedName>
        <fullName evidence="2">protein-glutamate methylesterase</fullName>
        <ecNumber evidence="2">3.1.1.61</ecNumber>
    </recommendedName>
</protein>
<keyword evidence="1 4" id="KW-0378">Hydrolase</keyword>
<dbReference type="PANTHER" id="PTHR42872:SF6">
    <property type="entry name" value="PROTEIN-GLUTAMATE METHYLESTERASE_PROTEIN-GLUTAMINE GLUTAMINASE"/>
    <property type="match status" value="1"/>
</dbReference>
<dbReference type="Pfam" id="PF01339">
    <property type="entry name" value="CheB_methylest"/>
    <property type="match status" value="1"/>
</dbReference>
<feature type="region of interest" description="Disordered" evidence="5">
    <location>
        <begin position="1"/>
        <end position="21"/>
    </location>
</feature>
<reference evidence="7 8" key="1">
    <citation type="submission" date="2019-04" db="EMBL/GenBank/DDBJ databases">
        <title>Sphingomonas psychrotolerans sp. nov., isolated from soil in the Tianshan Mountains, Xinjiang, China.</title>
        <authorList>
            <person name="Luo Y."/>
            <person name="Sheng H."/>
        </authorList>
    </citation>
    <scope>NUCLEOTIDE SEQUENCE [LARGE SCALE GENOMIC DNA]</scope>
    <source>
        <strain evidence="7 8">ZFGT-11</strain>
    </source>
</reference>
<dbReference type="InterPro" id="IPR035909">
    <property type="entry name" value="CheB_C"/>
</dbReference>
<dbReference type="InterPro" id="IPR000673">
    <property type="entry name" value="Sig_transdc_resp-reg_Me-estase"/>
</dbReference>
<dbReference type="PIRSF" id="PIRSF036461">
    <property type="entry name" value="Chmtx_methlestr"/>
    <property type="match status" value="1"/>
</dbReference>
<dbReference type="CDD" id="cd16433">
    <property type="entry name" value="CheB"/>
    <property type="match status" value="1"/>
</dbReference>
<dbReference type="SUPFAM" id="SSF52738">
    <property type="entry name" value="Methylesterase CheB, C-terminal domain"/>
    <property type="match status" value="1"/>
</dbReference>
<dbReference type="Gene3D" id="3.40.50.180">
    <property type="entry name" value="Methylesterase CheB, C-terminal domain"/>
    <property type="match status" value="1"/>
</dbReference>
<dbReference type="PROSITE" id="PS50122">
    <property type="entry name" value="CHEB"/>
    <property type="match status" value="1"/>
</dbReference>
<dbReference type="InterPro" id="IPR011247">
    <property type="entry name" value="Chemotax_prot-Glu_Me-esterase"/>
</dbReference>
<evidence type="ECO:0000313" key="8">
    <source>
        <dbReference type="Proteomes" id="UP000306147"/>
    </source>
</evidence>
<keyword evidence="4" id="KW-0145">Chemotaxis</keyword>
<comment type="catalytic activity">
    <reaction evidence="3">
        <text>[protein]-L-glutamate 5-O-methyl ester + H2O = L-glutamyl-[protein] + methanol + H(+)</text>
        <dbReference type="Rhea" id="RHEA:23236"/>
        <dbReference type="Rhea" id="RHEA-COMP:10208"/>
        <dbReference type="Rhea" id="RHEA-COMP:10311"/>
        <dbReference type="ChEBI" id="CHEBI:15377"/>
        <dbReference type="ChEBI" id="CHEBI:15378"/>
        <dbReference type="ChEBI" id="CHEBI:17790"/>
        <dbReference type="ChEBI" id="CHEBI:29973"/>
        <dbReference type="ChEBI" id="CHEBI:82795"/>
        <dbReference type="EC" id="3.1.1.61"/>
    </reaction>
</comment>
<dbReference type="AlphaFoldDB" id="A0A4S1XIP5"/>
<feature type="domain" description="CheB-type methylesterase" evidence="6">
    <location>
        <begin position="27"/>
        <end position="217"/>
    </location>
</feature>
<organism evidence="7 8">
    <name type="scientific">Sphingomonas gei</name>
    <dbReference type="NCBI Taxonomy" id="1395960"/>
    <lineage>
        <taxon>Bacteria</taxon>
        <taxon>Pseudomonadati</taxon>
        <taxon>Pseudomonadota</taxon>
        <taxon>Alphaproteobacteria</taxon>
        <taxon>Sphingomonadales</taxon>
        <taxon>Sphingomonadaceae</taxon>
        <taxon>Sphingomonas</taxon>
    </lineage>
</organism>
<comment type="caution">
    <text evidence="7">The sequence shown here is derived from an EMBL/GenBank/DDBJ whole genome shotgun (WGS) entry which is preliminary data.</text>
</comment>
<feature type="active site" evidence="4">
    <location>
        <position position="159"/>
    </location>
</feature>
<evidence type="ECO:0000259" key="6">
    <source>
        <dbReference type="PROSITE" id="PS50122"/>
    </source>
</evidence>
<evidence type="ECO:0000256" key="5">
    <source>
        <dbReference type="SAM" id="MobiDB-lite"/>
    </source>
</evidence>
<dbReference type="GO" id="GO:0008984">
    <property type="term" value="F:protein-glutamate methylesterase activity"/>
    <property type="evidence" value="ECO:0007669"/>
    <property type="project" value="UniProtKB-EC"/>
</dbReference>
<dbReference type="PANTHER" id="PTHR42872">
    <property type="entry name" value="PROTEIN-GLUTAMATE METHYLESTERASE/PROTEIN-GLUTAMINE GLUTAMINASE"/>
    <property type="match status" value="1"/>
</dbReference>
<feature type="active site" evidence="4">
    <location>
        <position position="41"/>
    </location>
</feature>